<keyword evidence="3" id="KW-0067">ATP-binding</keyword>
<dbReference type="EMBL" id="LCJG01000019">
    <property type="protein sequence ID" value="KKT72993.1"/>
    <property type="molecule type" value="Genomic_DNA"/>
</dbReference>
<feature type="domain" description="ABC transporter" evidence="4">
    <location>
        <begin position="2"/>
        <end position="241"/>
    </location>
</feature>
<dbReference type="Pfam" id="PF00005">
    <property type="entry name" value="ABC_tran"/>
    <property type="match status" value="1"/>
</dbReference>
<evidence type="ECO:0000259" key="4">
    <source>
        <dbReference type="PROSITE" id="PS50893"/>
    </source>
</evidence>
<evidence type="ECO:0000256" key="1">
    <source>
        <dbReference type="ARBA" id="ARBA00006216"/>
    </source>
</evidence>
<name>A0A0G1JNR1_9BACT</name>
<dbReference type="InterPro" id="IPR010230">
    <property type="entry name" value="FeS-cluster_ATPase_SufC"/>
</dbReference>
<keyword evidence="2" id="KW-0547">Nucleotide-binding</keyword>
<protein>
    <submittedName>
        <fullName evidence="5">FeS assembly ATPase SufC</fullName>
    </submittedName>
</protein>
<dbReference type="PATRIC" id="fig|1618384.3.peg.594"/>
<accession>A0A0G1JNR1</accession>
<dbReference type="SMART" id="SM00382">
    <property type="entry name" value="AAA"/>
    <property type="match status" value="1"/>
</dbReference>
<dbReference type="GO" id="GO:0016887">
    <property type="term" value="F:ATP hydrolysis activity"/>
    <property type="evidence" value="ECO:0007669"/>
    <property type="project" value="InterPro"/>
</dbReference>
<dbReference type="InterPro" id="IPR003439">
    <property type="entry name" value="ABC_transporter-like_ATP-bd"/>
</dbReference>
<reference evidence="5 6" key="1">
    <citation type="journal article" date="2015" name="Nature">
        <title>rRNA introns, odd ribosomes, and small enigmatic genomes across a large radiation of phyla.</title>
        <authorList>
            <person name="Brown C.T."/>
            <person name="Hug L.A."/>
            <person name="Thomas B.C."/>
            <person name="Sharon I."/>
            <person name="Castelle C.J."/>
            <person name="Singh A."/>
            <person name="Wilkins M.J."/>
            <person name="Williams K.H."/>
            <person name="Banfield J.F."/>
        </authorList>
    </citation>
    <scope>NUCLEOTIDE SEQUENCE [LARGE SCALE GENOMIC DNA]</scope>
</reference>
<organism evidence="5 6">
    <name type="scientific">Candidatus Collierbacteria bacterium GW2011_GWB1_44_6</name>
    <dbReference type="NCBI Taxonomy" id="1618384"/>
    <lineage>
        <taxon>Bacteria</taxon>
        <taxon>Candidatus Collieribacteriota</taxon>
    </lineage>
</organism>
<evidence type="ECO:0000313" key="6">
    <source>
        <dbReference type="Proteomes" id="UP000034835"/>
    </source>
</evidence>
<proteinExistence type="inferred from homology"/>
<dbReference type="InterPro" id="IPR003593">
    <property type="entry name" value="AAA+_ATPase"/>
</dbReference>
<dbReference type="CDD" id="cd03217">
    <property type="entry name" value="ABC_FeS_Assembly"/>
    <property type="match status" value="1"/>
</dbReference>
<dbReference type="AlphaFoldDB" id="A0A0G1JNR1"/>
<dbReference type="STRING" id="1618384.UW68_C0019G0007"/>
<dbReference type="Gene3D" id="3.40.50.300">
    <property type="entry name" value="P-loop containing nucleotide triphosphate hydrolases"/>
    <property type="match status" value="1"/>
</dbReference>
<dbReference type="SUPFAM" id="SSF52540">
    <property type="entry name" value="P-loop containing nucleoside triphosphate hydrolases"/>
    <property type="match status" value="1"/>
</dbReference>
<gene>
    <name evidence="5" type="ORF">UW68_C0019G0007</name>
</gene>
<comment type="caution">
    <text evidence="5">The sequence shown here is derived from an EMBL/GenBank/DDBJ whole genome shotgun (WGS) entry which is preliminary data.</text>
</comment>
<dbReference type="PANTHER" id="PTHR43204">
    <property type="entry name" value="ABC TRANSPORTER I FAMILY MEMBER 6, CHLOROPLASTIC"/>
    <property type="match status" value="1"/>
</dbReference>
<dbReference type="InterPro" id="IPR027417">
    <property type="entry name" value="P-loop_NTPase"/>
</dbReference>
<dbReference type="NCBIfam" id="TIGR01978">
    <property type="entry name" value="sufC"/>
    <property type="match status" value="1"/>
</dbReference>
<dbReference type="PANTHER" id="PTHR43204:SF1">
    <property type="entry name" value="ABC TRANSPORTER I FAMILY MEMBER 6, CHLOROPLASTIC"/>
    <property type="match status" value="1"/>
</dbReference>
<evidence type="ECO:0000256" key="3">
    <source>
        <dbReference type="ARBA" id="ARBA00022840"/>
    </source>
</evidence>
<evidence type="ECO:0000256" key="2">
    <source>
        <dbReference type="ARBA" id="ARBA00022741"/>
    </source>
</evidence>
<dbReference type="PROSITE" id="PS50893">
    <property type="entry name" value="ABC_TRANSPORTER_2"/>
    <property type="match status" value="1"/>
</dbReference>
<dbReference type="Proteomes" id="UP000034835">
    <property type="component" value="Unassembled WGS sequence"/>
</dbReference>
<evidence type="ECO:0000313" key="5">
    <source>
        <dbReference type="EMBL" id="KKT72993.1"/>
    </source>
</evidence>
<dbReference type="GO" id="GO:0005524">
    <property type="term" value="F:ATP binding"/>
    <property type="evidence" value="ECO:0007669"/>
    <property type="project" value="UniProtKB-KW"/>
</dbReference>
<comment type="similarity">
    <text evidence="1">Belongs to the ABC transporter superfamily. Ycf16 family.</text>
</comment>
<sequence length="241" mass="26767">MLKIKKLKVKIEDKEILKGIDLEVQKGEVVALMGPNGSGKSSLANALIGNPKYEAFEGKMLFEGTEINEMKPEERAKLGIMMSFQYPVAISGVTVREMLLASLRGRGLRVSALDLKNQIAMEGEKLRIEPSLLNRSLNEGFSGGEKKKLEILQMRILKPKLLVLDEVDSGLDIDALALIANNVNEMVKENGMSVLVITHYQRLLKYLVPDRVVILKNGEVVDRGGKEIVDKLEEQGYKSYG</sequence>